<dbReference type="EMBL" id="FOQK01000020">
    <property type="protein sequence ID" value="SFI18571.1"/>
    <property type="molecule type" value="Genomic_DNA"/>
</dbReference>
<keyword evidence="2" id="KW-0489">Methyltransferase</keyword>
<sequence>MTEENEWDNILHIRTTGRDDSIADLTRYPYEPTDYCVLERLAGSGYFSKRNTLLDYGCGKGRVDFFLAYQTKCRSIGIEYNERLYARAVQNKANAVAGGRVSLTLVDATEYAVPAAVDRVFFFNPFSVEILRVVMDHLQASYQQTPREMLLFFYYPSVFYRQYLAAESRLSLLAEIFCGDLFKESDGREEVLVYQFSCPDDSF</sequence>
<feature type="domain" description="Methyltransferase" evidence="1">
    <location>
        <begin position="49"/>
        <end position="163"/>
    </location>
</feature>
<dbReference type="GO" id="GO:0032259">
    <property type="term" value="P:methylation"/>
    <property type="evidence" value="ECO:0007669"/>
    <property type="project" value="UniProtKB-KW"/>
</dbReference>
<accession>A0A1I3G5X7</accession>
<dbReference type="InterPro" id="IPR029063">
    <property type="entry name" value="SAM-dependent_MTases_sf"/>
</dbReference>
<dbReference type="GO" id="GO:0008168">
    <property type="term" value="F:methyltransferase activity"/>
    <property type="evidence" value="ECO:0007669"/>
    <property type="project" value="UniProtKB-KW"/>
</dbReference>
<evidence type="ECO:0000313" key="2">
    <source>
        <dbReference type="EMBL" id="SFI18571.1"/>
    </source>
</evidence>
<dbReference type="CDD" id="cd02440">
    <property type="entry name" value="AdoMet_MTases"/>
    <property type="match status" value="1"/>
</dbReference>
<dbReference type="RefSeq" id="WP_075444730.1">
    <property type="nucleotide sequence ID" value="NZ_FOQK01000020.1"/>
</dbReference>
<name>A0A1I3G5X7_SELRU</name>
<dbReference type="Proteomes" id="UP000183639">
    <property type="component" value="Unassembled WGS sequence"/>
</dbReference>
<dbReference type="OrthoDB" id="9780095at2"/>
<evidence type="ECO:0000259" key="1">
    <source>
        <dbReference type="Pfam" id="PF13847"/>
    </source>
</evidence>
<dbReference type="SUPFAM" id="SSF53335">
    <property type="entry name" value="S-adenosyl-L-methionine-dependent methyltransferases"/>
    <property type="match status" value="1"/>
</dbReference>
<dbReference type="Gene3D" id="3.40.50.150">
    <property type="entry name" value="Vaccinia Virus protein VP39"/>
    <property type="match status" value="1"/>
</dbReference>
<evidence type="ECO:0000313" key="3">
    <source>
        <dbReference type="Proteomes" id="UP000183639"/>
    </source>
</evidence>
<reference evidence="2 3" key="1">
    <citation type="submission" date="2016-10" db="EMBL/GenBank/DDBJ databases">
        <authorList>
            <person name="de Groot N.N."/>
        </authorList>
    </citation>
    <scope>NUCLEOTIDE SEQUENCE [LARGE SCALE GENOMIC DNA]</scope>
    <source>
        <strain evidence="2 3">Z108</strain>
    </source>
</reference>
<proteinExistence type="predicted"/>
<gene>
    <name evidence="2" type="ORF">SAMN04487861_1202</name>
</gene>
<dbReference type="Pfam" id="PF13847">
    <property type="entry name" value="Methyltransf_31"/>
    <property type="match status" value="1"/>
</dbReference>
<organism evidence="2 3">
    <name type="scientific">Selenomonas ruminantium</name>
    <dbReference type="NCBI Taxonomy" id="971"/>
    <lineage>
        <taxon>Bacteria</taxon>
        <taxon>Bacillati</taxon>
        <taxon>Bacillota</taxon>
        <taxon>Negativicutes</taxon>
        <taxon>Selenomonadales</taxon>
        <taxon>Selenomonadaceae</taxon>
        <taxon>Selenomonas</taxon>
    </lineage>
</organism>
<protein>
    <submittedName>
        <fullName evidence="2">Methyltransferase domain-containing protein</fullName>
    </submittedName>
</protein>
<dbReference type="AlphaFoldDB" id="A0A1I3G5X7"/>
<keyword evidence="2" id="KW-0808">Transferase</keyword>
<dbReference type="InterPro" id="IPR025714">
    <property type="entry name" value="Methyltranfer_dom"/>
</dbReference>